<name>A0ABQ6I3W2_9MICO</name>
<dbReference type="InterPro" id="IPR039424">
    <property type="entry name" value="SBP_5"/>
</dbReference>
<evidence type="ECO:0000256" key="1">
    <source>
        <dbReference type="SAM" id="SignalP"/>
    </source>
</evidence>
<evidence type="ECO:0000313" key="4">
    <source>
        <dbReference type="Proteomes" id="UP001157091"/>
    </source>
</evidence>
<sequence>MNHRHTRPSPRSLRRPAALLATATALTLALAACSGGSSGAGTTASDGGAPVDGGALSFAIQNDPISLNPSGTGSGNDTLYVTRQLVDSLLYQDPKDGSLEPWLASKWTASDDAKKFTFTIRDGVTFSDGTPLTAQSVKDTFDDIVKNGAKALNAVTSFVGLDKIVAKGDTVEVDFKQPNAAFPQATTAVGLGILAESTLKTPYDDRADGSKIVGSGPYTLDHYTKNVETVLKKRAGYTWAPAVFDNTTGAHLDSVTFKVVPEAGVRTGTLTSGQSDVVGGVQPNDVSQLEGAGLPLVYRANPGLVFGLTFNEGSPFGSDPELRKAVSLAVDPKEVRDTALNDKFAVATSPLGVTTPGYTDVSKDIVTDADQAKQVLDADGWKAGADGIRTKDGKQLTFTIEWISNFAPNQTALELIQQQLKAVGITAKLETGAVPEFLAKLQKGDYDAAWGNSSRADGDVLRTSFSTAATNYYRIDDPTLEKLLQEQLATGDETKRNELLAQIQERLVTQHHEVPVHELTSIIGTQKDVHGVTLGADSRLDLLVDAWKAK</sequence>
<evidence type="ECO:0000313" key="3">
    <source>
        <dbReference type="EMBL" id="GMA24465.1"/>
    </source>
</evidence>
<reference evidence="4" key="1">
    <citation type="journal article" date="2019" name="Int. J. Syst. Evol. Microbiol.">
        <title>The Global Catalogue of Microorganisms (GCM) 10K type strain sequencing project: providing services to taxonomists for standard genome sequencing and annotation.</title>
        <authorList>
            <consortium name="The Broad Institute Genomics Platform"/>
            <consortium name="The Broad Institute Genome Sequencing Center for Infectious Disease"/>
            <person name="Wu L."/>
            <person name="Ma J."/>
        </authorList>
    </citation>
    <scope>NUCLEOTIDE SEQUENCE [LARGE SCALE GENOMIC DNA]</scope>
    <source>
        <strain evidence="4">NBRC 106348</strain>
    </source>
</reference>
<gene>
    <name evidence="3" type="ORF">GCM10025864_22240</name>
</gene>
<dbReference type="CDD" id="cd08492">
    <property type="entry name" value="PBP2_NikA_DppA_OppA_like_15"/>
    <property type="match status" value="1"/>
</dbReference>
<comment type="caution">
    <text evidence="3">The sequence shown here is derived from an EMBL/GenBank/DDBJ whole genome shotgun (WGS) entry which is preliminary data.</text>
</comment>
<keyword evidence="4" id="KW-1185">Reference proteome</keyword>
<dbReference type="Gene3D" id="3.40.190.10">
    <property type="entry name" value="Periplasmic binding protein-like II"/>
    <property type="match status" value="1"/>
</dbReference>
<accession>A0ABQ6I3W2</accession>
<dbReference type="RefSeq" id="WP_284293265.1">
    <property type="nucleotide sequence ID" value="NZ_BSUK01000001.1"/>
</dbReference>
<proteinExistence type="predicted"/>
<dbReference type="PROSITE" id="PS51257">
    <property type="entry name" value="PROKAR_LIPOPROTEIN"/>
    <property type="match status" value="1"/>
</dbReference>
<dbReference type="SUPFAM" id="SSF53850">
    <property type="entry name" value="Periplasmic binding protein-like II"/>
    <property type="match status" value="1"/>
</dbReference>
<dbReference type="PANTHER" id="PTHR30290">
    <property type="entry name" value="PERIPLASMIC BINDING COMPONENT OF ABC TRANSPORTER"/>
    <property type="match status" value="1"/>
</dbReference>
<dbReference type="Pfam" id="PF00496">
    <property type="entry name" value="SBP_bac_5"/>
    <property type="match status" value="1"/>
</dbReference>
<dbReference type="EMBL" id="BSUK01000001">
    <property type="protein sequence ID" value="GMA24465.1"/>
    <property type="molecule type" value="Genomic_DNA"/>
</dbReference>
<dbReference type="InterPro" id="IPR030678">
    <property type="entry name" value="Peptide/Ni-bd"/>
</dbReference>
<dbReference type="PIRSF" id="PIRSF002741">
    <property type="entry name" value="MppA"/>
    <property type="match status" value="1"/>
</dbReference>
<evidence type="ECO:0000259" key="2">
    <source>
        <dbReference type="Pfam" id="PF00496"/>
    </source>
</evidence>
<feature type="signal peptide" evidence="1">
    <location>
        <begin position="1"/>
        <end position="31"/>
    </location>
</feature>
<feature type="domain" description="Solute-binding protein family 5" evidence="2">
    <location>
        <begin position="99"/>
        <end position="458"/>
    </location>
</feature>
<organism evidence="3 4">
    <name type="scientific">Luteimicrobium album</name>
    <dbReference type="NCBI Taxonomy" id="1054550"/>
    <lineage>
        <taxon>Bacteria</taxon>
        <taxon>Bacillati</taxon>
        <taxon>Actinomycetota</taxon>
        <taxon>Actinomycetes</taxon>
        <taxon>Micrococcales</taxon>
        <taxon>Luteimicrobium</taxon>
    </lineage>
</organism>
<dbReference type="InterPro" id="IPR000914">
    <property type="entry name" value="SBP_5_dom"/>
</dbReference>
<keyword evidence="1" id="KW-0732">Signal</keyword>
<dbReference type="Gene3D" id="3.10.105.10">
    <property type="entry name" value="Dipeptide-binding Protein, Domain 3"/>
    <property type="match status" value="1"/>
</dbReference>
<dbReference type="Proteomes" id="UP001157091">
    <property type="component" value="Unassembled WGS sequence"/>
</dbReference>
<feature type="chain" id="PRO_5045358553" evidence="1">
    <location>
        <begin position="32"/>
        <end position="550"/>
    </location>
</feature>
<protein>
    <submittedName>
        <fullName evidence="3">Peptide ABC transporter substrate-binding protein</fullName>
    </submittedName>
</protein>